<dbReference type="EMBL" id="UYJE01009863">
    <property type="protein sequence ID" value="VDI77570.1"/>
    <property type="molecule type" value="Genomic_DNA"/>
</dbReference>
<protein>
    <recommendedName>
        <fullName evidence="5">SGNH hydrolase-type esterase domain-containing protein</fullName>
    </recommendedName>
</protein>
<gene>
    <name evidence="3" type="ORF">MGAL_10B003984</name>
</gene>
<evidence type="ECO:0000313" key="4">
    <source>
        <dbReference type="Proteomes" id="UP000596742"/>
    </source>
</evidence>
<feature type="region of interest" description="Disordered" evidence="2">
    <location>
        <begin position="591"/>
        <end position="629"/>
    </location>
</feature>
<feature type="coiled-coil region" evidence="1">
    <location>
        <begin position="293"/>
        <end position="398"/>
    </location>
</feature>
<keyword evidence="4" id="KW-1185">Reference proteome</keyword>
<feature type="compositionally biased region" description="Polar residues" evidence="2">
    <location>
        <begin position="209"/>
        <end position="227"/>
    </location>
</feature>
<sequence length="629" mass="72074">MADSGKFLNTDNIIREHSLDLTSIYDDYPYEHMPNKFKLPTTDKGKQTLIETIDQNLYAEAAHMVAFRIPHDKLYPWIKALHLVYYEHYGKSTQYAVSWFDEPDNWSEKTGNKTVCIELSTKTDQPNPLLYKIQLHINTGLIQIQGNHKDTFVTIDFPVLLQIVEKVVAHNLSTSEDKDSTKIKNAKQTLQSDITDTATLDINHNTFVKSPSGTKEISNKNNENQTMEQHEKNVVSQTVDQNNNMEKFMTCMEKHFTNALDKICQQQTDMLVSKMTSMDIAYKHTIQQNEERFTQMMDKVESVINKKANLERENGELKCKIQHINHETTLEKELLKTKMETKCEMLTQKNKSQSDKINKLDLELGEINKEMQVRKNKIESLESSFTAFRKDIEDKEKEILSLKIHASSGDGEFQTVPISRPSKPSVILMGTSNTENIDPRISPDYNVHKVTAYTLDETEKELQKLESEPNVIVLHSLTNELMNKTPNDCVDRMTRICDDIRSRFNNIKIVISLPTPRSDSEDYNSDGQLITILMKTKFRGDDSVILCDNSNLAYKGQVMNRYIAQDQFHLTPDGTAVLAANIRDCIDKALNLPPRSTQGRTGYGRGRPYRGRGGRGGRRGYGRGRRGYR</sequence>
<organism evidence="3 4">
    <name type="scientific">Mytilus galloprovincialis</name>
    <name type="common">Mediterranean mussel</name>
    <dbReference type="NCBI Taxonomy" id="29158"/>
    <lineage>
        <taxon>Eukaryota</taxon>
        <taxon>Metazoa</taxon>
        <taxon>Spiralia</taxon>
        <taxon>Lophotrochozoa</taxon>
        <taxon>Mollusca</taxon>
        <taxon>Bivalvia</taxon>
        <taxon>Autobranchia</taxon>
        <taxon>Pteriomorphia</taxon>
        <taxon>Mytilida</taxon>
        <taxon>Mytiloidea</taxon>
        <taxon>Mytilidae</taxon>
        <taxon>Mytilinae</taxon>
        <taxon>Mytilus</taxon>
    </lineage>
</organism>
<comment type="caution">
    <text evidence="3">The sequence shown here is derived from an EMBL/GenBank/DDBJ whole genome shotgun (WGS) entry which is preliminary data.</text>
</comment>
<accession>A0A8B6HB93</accession>
<evidence type="ECO:0000313" key="3">
    <source>
        <dbReference type="EMBL" id="VDI77570.1"/>
    </source>
</evidence>
<name>A0A8B6HB93_MYTGA</name>
<dbReference type="Gene3D" id="3.40.50.1110">
    <property type="entry name" value="SGNH hydrolase"/>
    <property type="match status" value="1"/>
</dbReference>
<reference evidence="3" key="1">
    <citation type="submission" date="2018-11" db="EMBL/GenBank/DDBJ databases">
        <authorList>
            <person name="Alioto T."/>
            <person name="Alioto T."/>
        </authorList>
    </citation>
    <scope>NUCLEOTIDE SEQUENCE</scope>
</reference>
<feature type="compositionally biased region" description="Basic residues" evidence="2">
    <location>
        <begin position="607"/>
        <end position="629"/>
    </location>
</feature>
<dbReference type="SUPFAM" id="SSF52266">
    <property type="entry name" value="SGNH hydrolase"/>
    <property type="match status" value="1"/>
</dbReference>
<evidence type="ECO:0000256" key="2">
    <source>
        <dbReference type="SAM" id="MobiDB-lite"/>
    </source>
</evidence>
<dbReference type="OrthoDB" id="6164983at2759"/>
<feature type="region of interest" description="Disordered" evidence="2">
    <location>
        <begin position="209"/>
        <end position="229"/>
    </location>
</feature>
<evidence type="ECO:0008006" key="5">
    <source>
        <dbReference type="Google" id="ProtNLM"/>
    </source>
</evidence>
<proteinExistence type="predicted"/>
<evidence type="ECO:0000256" key="1">
    <source>
        <dbReference type="SAM" id="Coils"/>
    </source>
</evidence>
<dbReference type="AlphaFoldDB" id="A0A8B6HB93"/>
<keyword evidence="1" id="KW-0175">Coiled coil</keyword>
<dbReference type="InterPro" id="IPR036514">
    <property type="entry name" value="SGNH_hydro_sf"/>
</dbReference>
<dbReference type="Proteomes" id="UP000596742">
    <property type="component" value="Unassembled WGS sequence"/>
</dbReference>